<feature type="compositionally biased region" description="Low complexity" evidence="8">
    <location>
        <begin position="358"/>
        <end position="377"/>
    </location>
</feature>
<sequence length="377" mass="40753">MPPSLPSPQSLRRLWRRRRPMVARFGAIALTVGLLALAFAWTAGWLSPSRLSGADVADVLERHNGDHPGFRRAHEKGVCVVGHFESNGRGQALSKAAVFAPGRTPVFGRFALAVGSPYAPDGVPAPRSLALDLTARDGSTWRTAMNSVPLFPVGNVRDFVALQRATTPDPATGKPDPDKVAAFMAAHPETRAFNALMASRPIPSSFANGSYHSINAFRFIDAEGATRTLRWSLVPEAQFSAIDRDRFDAMNARDHDFLFNELFERLRRGPQRWHLLVTLAEPGDRTDNATVQWPEDREQVDVGTLVIEQALAEPAGPCRDVTFDPLVLPAGIAASDDPLLAARSAVYAASLRRRSGEGPHPGAPGTTHAATASEARP</sequence>
<dbReference type="PRINTS" id="PR00067">
    <property type="entry name" value="CATALASE"/>
</dbReference>
<dbReference type="EMBL" id="BAAAZU010000010">
    <property type="protein sequence ID" value="GAA3925439.1"/>
    <property type="molecule type" value="Genomic_DNA"/>
</dbReference>
<comment type="caution">
    <text evidence="10">The sequence shown here is derived from an EMBL/GenBank/DDBJ whole genome shotgun (WGS) entry which is preliminary data.</text>
</comment>
<evidence type="ECO:0000256" key="5">
    <source>
        <dbReference type="ARBA" id="ARBA00023002"/>
    </source>
</evidence>
<dbReference type="EC" id="1.11.1.-" evidence="7"/>
<protein>
    <recommendedName>
        <fullName evidence="7">Catalase-related peroxidase</fullName>
        <ecNumber evidence="7">1.11.1.-</ecNumber>
    </recommendedName>
</protein>
<dbReference type="SUPFAM" id="SSF56634">
    <property type="entry name" value="Heme-dependent catalase-like"/>
    <property type="match status" value="1"/>
</dbReference>
<proteinExistence type="inferred from homology"/>
<dbReference type="CDD" id="cd08153">
    <property type="entry name" value="srpA_like"/>
    <property type="match status" value="1"/>
</dbReference>
<dbReference type="PANTHER" id="PTHR11465">
    <property type="entry name" value="CATALASE"/>
    <property type="match status" value="1"/>
</dbReference>
<evidence type="ECO:0000256" key="2">
    <source>
        <dbReference type="ARBA" id="ARBA00022559"/>
    </source>
</evidence>
<evidence type="ECO:0000259" key="9">
    <source>
        <dbReference type="SMART" id="SM01060"/>
    </source>
</evidence>
<dbReference type="GO" id="GO:0004601">
    <property type="term" value="F:peroxidase activity"/>
    <property type="evidence" value="ECO:0007669"/>
    <property type="project" value="UniProtKB-KW"/>
</dbReference>
<dbReference type="SMART" id="SM01060">
    <property type="entry name" value="Catalase"/>
    <property type="match status" value="1"/>
</dbReference>
<evidence type="ECO:0000256" key="6">
    <source>
        <dbReference type="ARBA" id="ARBA00023004"/>
    </source>
</evidence>
<dbReference type="Gene3D" id="2.40.180.10">
    <property type="entry name" value="Catalase core domain"/>
    <property type="match status" value="1"/>
</dbReference>
<dbReference type="InterPro" id="IPR020835">
    <property type="entry name" value="Catalase_sf"/>
</dbReference>
<dbReference type="PANTHER" id="PTHR11465:SF9">
    <property type="entry name" value="CATALASE"/>
    <property type="match status" value="1"/>
</dbReference>
<comment type="similarity">
    <text evidence="1 7">Belongs to the catalase family.</text>
</comment>
<evidence type="ECO:0000256" key="8">
    <source>
        <dbReference type="SAM" id="MobiDB-lite"/>
    </source>
</evidence>
<evidence type="ECO:0000256" key="3">
    <source>
        <dbReference type="ARBA" id="ARBA00022617"/>
    </source>
</evidence>
<keyword evidence="2 7" id="KW-0575">Peroxidase</keyword>
<keyword evidence="3 7" id="KW-0349">Heme</keyword>
<dbReference type="Pfam" id="PF00199">
    <property type="entry name" value="Catalase"/>
    <property type="match status" value="1"/>
</dbReference>
<accession>A0ABP7MLG1</accession>
<feature type="region of interest" description="Disordered" evidence="8">
    <location>
        <begin position="352"/>
        <end position="377"/>
    </location>
</feature>
<feature type="domain" description="Catalase core" evidence="9">
    <location>
        <begin position="29"/>
        <end position="376"/>
    </location>
</feature>
<keyword evidence="5 7" id="KW-0560">Oxidoreductase</keyword>
<dbReference type="InterPro" id="IPR011614">
    <property type="entry name" value="Catalase_core"/>
</dbReference>
<dbReference type="InterPro" id="IPR018028">
    <property type="entry name" value="Catalase"/>
</dbReference>
<evidence type="ECO:0000256" key="1">
    <source>
        <dbReference type="ARBA" id="ARBA00005329"/>
    </source>
</evidence>
<comment type="cofactor">
    <cofactor evidence="7">
        <name>heme</name>
        <dbReference type="ChEBI" id="CHEBI:30413"/>
    </cofactor>
</comment>
<dbReference type="Gene3D" id="1.20.1280.120">
    <property type="match status" value="1"/>
</dbReference>
<name>A0ABP7MLG1_9GAMM</name>
<dbReference type="InterPro" id="IPR024168">
    <property type="entry name" value="Catalase_SrpA-type_pred"/>
</dbReference>
<keyword evidence="11" id="KW-1185">Reference proteome</keyword>
<evidence type="ECO:0000256" key="4">
    <source>
        <dbReference type="ARBA" id="ARBA00022723"/>
    </source>
</evidence>
<organism evidence="10 11">
    <name type="scientific">Luteimonas lutimaris</name>
    <dbReference type="NCBI Taxonomy" id="698645"/>
    <lineage>
        <taxon>Bacteria</taxon>
        <taxon>Pseudomonadati</taxon>
        <taxon>Pseudomonadota</taxon>
        <taxon>Gammaproteobacteria</taxon>
        <taxon>Lysobacterales</taxon>
        <taxon>Lysobacteraceae</taxon>
        <taxon>Luteimonas</taxon>
    </lineage>
</organism>
<comment type="function">
    <text evidence="7">Has an organic peroxide-dependent peroxidase activity.</text>
</comment>
<keyword evidence="4 7" id="KW-0479">Metal-binding</keyword>
<evidence type="ECO:0000313" key="10">
    <source>
        <dbReference type="EMBL" id="GAA3925439.1"/>
    </source>
</evidence>
<evidence type="ECO:0000256" key="7">
    <source>
        <dbReference type="PIRNR" id="PIRNR000296"/>
    </source>
</evidence>
<dbReference type="PIRSF" id="PIRSF000296">
    <property type="entry name" value="SrpA"/>
    <property type="match status" value="1"/>
</dbReference>
<dbReference type="RefSeq" id="WP_344759781.1">
    <property type="nucleotide sequence ID" value="NZ_BAAAZU010000010.1"/>
</dbReference>
<evidence type="ECO:0000313" key="11">
    <source>
        <dbReference type="Proteomes" id="UP001501727"/>
    </source>
</evidence>
<dbReference type="PROSITE" id="PS51402">
    <property type="entry name" value="CATALASE_3"/>
    <property type="match status" value="1"/>
</dbReference>
<dbReference type="Proteomes" id="UP001501727">
    <property type="component" value="Unassembled WGS sequence"/>
</dbReference>
<reference evidence="11" key="1">
    <citation type="journal article" date="2019" name="Int. J. Syst. Evol. Microbiol.">
        <title>The Global Catalogue of Microorganisms (GCM) 10K type strain sequencing project: providing services to taxonomists for standard genome sequencing and annotation.</title>
        <authorList>
            <consortium name="The Broad Institute Genomics Platform"/>
            <consortium name="The Broad Institute Genome Sequencing Center for Infectious Disease"/>
            <person name="Wu L."/>
            <person name="Ma J."/>
        </authorList>
    </citation>
    <scope>NUCLEOTIDE SEQUENCE [LARGE SCALE GENOMIC DNA]</scope>
    <source>
        <strain evidence="11">JCM 16916</strain>
    </source>
</reference>
<gene>
    <name evidence="10" type="ORF">GCM10022229_19290</name>
</gene>
<keyword evidence="6 7" id="KW-0408">Iron</keyword>